<feature type="region of interest" description="Disordered" evidence="1">
    <location>
        <begin position="147"/>
        <end position="175"/>
    </location>
</feature>
<dbReference type="PANTHER" id="PTHR36505">
    <property type="entry name" value="BLR1072 PROTEIN"/>
    <property type="match status" value="1"/>
</dbReference>
<dbReference type="InterPro" id="IPR027275">
    <property type="entry name" value="PRC-brl_dom"/>
</dbReference>
<dbReference type="Gene3D" id="2.30.30.240">
    <property type="entry name" value="PRC-barrel domain"/>
    <property type="match status" value="1"/>
</dbReference>
<evidence type="ECO:0000313" key="4">
    <source>
        <dbReference type="EMBL" id="TKV67307.1"/>
    </source>
</evidence>
<feature type="chain" id="PRO_5020733917" evidence="2">
    <location>
        <begin position="27"/>
        <end position="175"/>
    </location>
</feature>
<evidence type="ECO:0000259" key="3">
    <source>
        <dbReference type="Pfam" id="PF05239"/>
    </source>
</evidence>
<reference evidence="4 5" key="1">
    <citation type="submission" date="2019-05" db="EMBL/GenBank/DDBJ databases">
        <title>Marinobacter panjinensis sp. nov., a moderately halophilic bacterium isolated from sea tidal flat environment.</title>
        <authorList>
            <person name="Yang W."/>
            <person name="An M."/>
            <person name="He W."/>
            <person name="Luo X."/>
            <person name="Zhu L."/>
            <person name="Chen G."/>
            <person name="Zhang Y."/>
            <person name="Wang Y."/>
        </authorList>
    </citation>
    <scope>NUCLEOTIDE SEQUENCE [LARGE SCALE GENOMIC DNA]</scope>
    <source>
        <strain evidence="4 5">PJ-16</strain>
    </source>
</reference>
<sequence>MKKLHSLAFYALVAPAITLGSGAVLAAQASSENEDLGEQSMGQDADREKQSSQQNQDAMESSNKTAQSDQSGMKNQSYLGSAPPNGMQASDLIGTDLKTSGDESVGEIGDLIIDQDGKVMAVVVSVGGFLGMGEKHVAISWDKVQTSSNADDRDLRVDVTRDELESAPGFEKQDN</sequence>
<dbReference type="OrthoDB" id="6366681at2"/>
<name>A0A4U6R113_9GAMM</name>
<organism evidence="4 5">
    <name type="scientific">Marinobacter panjinensis</name>
    <dbReference type="NCBI Taxonomy" id="2576384"/>
    <lineage>
        <taxon>Bacteria</taxon>
        <taxon>Pseudomonadati</taxon>
        <taxon>Pseudomonadota</taxon>
        <taxon>Gammaproteobacteria</taxon>
        <taxon>Pseudomonadales</taxon>
        <taxon>Marinobacteraceae</taxon>
        <taxon>Marinobacter</taxon>
    </lineage>
</organism>
<feature type="signal peptide" evidence="2">
    <location>
        <begin position="1"/>
        <end position="26"/>
    </location>
</feature>
<evidence type="ECO:0000256" key="2">
    <source>
        <dbReference type="SAM" id="SignalP"/>
    </source>
</evidence>
<feature type="region of interest" description="Disordered" evidence="1">
    <location>
        <begin position="27"/>
        <end position="101"/>
    </location>
</feature>
<feature type="compositionally biased region" description="Polar residues" evidence="1">
    <location>
        <begin position="51"/>
        <end position="79"/>
    </location>
</feature>
<gene>
    <name evidence="4" type="ORF">FDP08_03985</name>
</gene>
<dbReference type="EMBL" id="SZYH01000001">
    <property type="protein sequence ID" value="TKV67307.1"/>
    <property type="molecule type" value="Genomic_DNA"/>
</dbReference>
<keyword evidence="5" id="KW-1185">Reference proteome</keyword>
<dbReference type="Proteomes" id="UP000308488">
    <property type="component" value="Unassembled WGS sequence"/>
</dbReference>
<feature type="compositionally biased region" description="Basic and acidic residues" evidence="1">
    <location>
        <begin position="150"/>
        <end position="164"/>
    </location>
</feature>
<evidence type="ECO:0000313" key="5">
    <source>
        <dbReference type="Proteomes" id="UP000308488"/>
    </source>
</evidence>
<dbReference type="AlphaFoldDB" id="A0A4U6R113"/>
<comment type="caution">
    <text evidence="4">The sequence shown here is derived from an EMBL/GenBank/DDBJ whole genome shotgun (WGS) entry which is preliminary data.</text>
</comment>
<dbReference type="InterPro" id="IPR011033">
    <property type="entry name" value="PRC_barrel-like_sf"/>
</dbReference>
<dbReference type="RefSeq" id="WP_137434726.1">
    <property type="nucleotide sequence ID" value="NZ_JANRHC010000001.1"/>
</dbReference>
<dbReference type="PANTHER" id="PTHR36505:SF1">
    <property type="entry name" value="BLR1072 PROTEIN"/>
    <property type="match status" value="1"/>
</dbReference>
<keyword evidence="2" id="KW-0732">Signal</keyword>
<accession>A0A4U6R113</accession>
<protein>
    <submittedName>
        <fullName evidence="4">PRC-barrel domain containing protein</fullName>
    </submittedName>
</protein>
<dbReference type="Pfam" id="PF05239">
    <property type="entry name" value="PRC"/>
    <property type="match status" value="1"/>
</dbReference>
<dbReference type="SUPFAM" id="SSF50346">
    <property type="entry name" value="PRC-barrel domain"/>
    <property type="match status" value="1"/>
</dbReference>
<feature type="domain" description="PRC-barrel" evidence="3">
    <location>
        <begin position="85"/>
        <end position="163"/>
    </location>
</feature>
<evidence type="ECO:0000256" key="1">
    <source>
        <dbReference type="SAM" id="MobiDB-lite"/>
    </source>
</evidence>
<proteinExistence type="predicted"/>